<organism evidence="2 3">
    <name type="scientific">Nyssa sinensis</name>
    <dbReference type="NCBI Taxonomy" id="561372"/>
    <lineage>
        <taxon>Eukaryota</taxon>
        <taxon>Viridiplantae</taxon>
        <taxon>Streptophyta</taxon>
        <taxon>Embryophyta</taxon>
        <taxon>Tracheophyta</taxon>
        <taxon>Spermatophyta</taxon>
        <taxon>Magnoliopsida</taxon>
        <taxon>eudicotyledons</taxon>
        <taxon>Gunneridae</taxon>
        <taxon>Pentapetalae</taxon>
        <taxon>asterids</taxon>
        <taxon>Cornales</taxon>
        <taxon>Nyssaceae</taxon>
        <taxon>Nyssa</taxon>
    </lineage>
</organism>
<proteinExistence type="predicted"/>
<sequence>MLLGVLHAMSWKEVMTLGSQPKISNAIITQEPGAMQDDGVDQDEMVQLPCVEAMSSPVEKAPYVDNGYGSVDMQFRHDIKLSGEATVEHDMSPKMSRDHTTGLATSNSTAFCSFGKDLGSLVSCVQTWLNGSVLEGVAVSRLRNDIMLEEADTEISSDNPHEENQNFKANNCILFEETKSFEESQSGDFKNTSDVSPIAQCSTGSELRSPHGQLKEKVHSNEGAAGVNNMASKLHIGDAKVYSLDGNVGRCNSSHSTSSEMSPYVIVVADVDEQSAEQPGLQDPRLVDEFISRDNHALRLDDCLLLGNVSSSAETQEENVFDTAKYVVPEQSDVNGSELKNSSVVPSVPPAIQYGGAEEEKLAEHQHPHWEDAPIGSVQIEPLAENHKHVFNDTQFRQDMELVGEATSSIFDLALNMSKDHITGSVTSENIIGPVGELHNKLGNVKCLVEDEEATKPVKKSDNGTKRDNHLLIKPPVNAVPFSDEWLAAMEAAGEDILTMKSGAVQNSPPDKSVPEPGPWSPVKRKNNQVGPFDCTKFNIPPSNSH</sequence>
<dbReference type="AlphaFoldDB" id="A0A5J5BM97"/>
<dbReference type="GO" id="GO:0008017">
    <property type="term" value="F:microtubule binding"/>
    <property type="evidence" value="ECO:0007669"/>
    <property type="project" value="InterPro"/>
</dbReference>
<dbReference type="PANTHER" id="PTHR33737:SF19">
    <property type="entry name" value="BNAA10G12980D PROTEIN"/>
    <property type="match status" value="1"/>
</dbReference>
<dbReference type="PANTHER" id="PTHR33737">
    <property type="entry name" value="OS05G0121800 PROTEIN"/>
    <property type="match status" value="1"/>
</dbReference>
<protein>
    <submittedName>
        <fullName evidence="2">Uncharacterized protein</fullName>
    </submittedName>
</protein>
<evidence type="ECO:0000256" key="1">
    <source>
        <dbReference type="SAM" id="MobiDB-lite"/>
    </source>
</evidence>
<name>A0A5J5BM97_9ASTE</name>
<accession>A0A5J5BM97</accession>
<dbReference type="Proteomes" id="UP000325577">
    <property type="component" value="Linkage Group LG11"/>
</dbReference>
<keyword evidence="3" id="KW-1185">Reference proteome</keyword>
<reference evidence="2 3" key="1">
    <citation type="submission" date="2019-09" db="EMBL/GenBank/DDBJ databases">
        <title>A chromosome-level genome assembly of the Chinese tupelo Nyssa sinensis.</title>
        <authorList>
            <person name="Yang X."/>
            <person name="Kang M."/>
            <person name="Yang Y."/>
            <person name="Xiong H."/>
            <person name="Wang M."/>
            <person name="Zhang Z."/>
            <person name="Wang Z."/>
            <person name="Wu H."/>
            <person name="Ma T."/>
            <person name="Liu J."/>
            <person name="Xi Z."/>
        </authorList>
    </citation>
    <scope>NUCLEOTIDE SEQUENCE [LARGE SCALE GENOMIC DNA]</scope>
    <source>
        <strain evidence="2">J267</strain>
        <tissue evidence="2">Leaf</tissue>
    </source>
</reference>
<dbReference type="EMBL" id="CM018034">
    <property type="protein sequence ID" value="KAA8543989.1"/>
    <property type="molecule type" value="Genomic_DNA"/>
</dbReference>
<evidence type="ECO:0000313" key="3">
    <source>
        <dbReference type="Proteomes" id="UP000325577"/>
    </source>
</evidence>
<feature type="region of interest" description="Disordered" evidence="1">
    <location>
        <begin position="499"/>
        <end position="546"/>
    </location>
</feature>
<evidence type="ECO:0000313" key="2">
    <source>
        <dbReference type="EMBL" id="KAA8543989.1"/>
    </source>
</evidence>
<dbReference type="OrthoDB" id="1931260at2759"/>
<dbReference type="InterPro" id="IPR045882">
    <property type="entry name" value="GPT1/2"/>
</dbReference>
<gene>
    <name evidence="2" type="ORF">F0562_021834</name>
</gene>